<evidence type="ECO:0000256" key="11">
    <source>
        <dbReference type="ARBA" id="ARBA00049878"/>
    </source>
</evidence>
<name>A0A1I0FAG0_9BACT</name>
<comment type="catalytic activity">
    <reaction evidence="11">
        <text>2 [molybdopterin-synthase sulfur-carrier protein]-C-terminal-Gly-aminoethanethioate + cyclic pyranopterin phosphate + H2O = molybdopterin + 2 [molybdopterin-synthase sulfur-carrier protein]-C-terminal Gly-Gly + 2 H(+)</text>
        <dbReference type="Rhea" id="RHEA:26333"/>
        <dbReference type="Rhea" id="RHEA-COMP:12202"/>
        <dbReference type="Rhea" id="RHEA-COMP:19907"/>
        <dbReference type="ChEBI" id="CHEBI:15377"/>
        <dbReference type="ChEBI" id="CHEBI:15378"/>
        <dbReference type="ChEBI" id="CHEBI:58698"/>
        <dbReference type="ChEBI" id="CHEBI:59648"/>
        <dbReference type="ChEBI" id="CHEBI:90778"/>
        <dbReference type="ChEBI" id="CHEBI:232372"/>
        <dbReference type="EC" id="2.8.1.12"/>
    </reaction>
</comment>
<dbReference type="InterPro" id="IPR016155">
    <property type="entry name" value="Mopterin_synth/thiamin_S_b"/>
</dbReference>
<evidence type="ECO:0000256" key="9">
    <source>
        <dbReference type="ARBA" id="ARBA00030781"/>
    </source>
</evidence>
<dbReference type="AlphaFoldDB" id="A0A1I0FAG0"/>
<dbReference type="Gene3D" id="3.90.1170.40">
    <property type="entry name" value="Molybdopterin biosynthesis MoaE subunit"/>
    <property type="match status" value="1"/>
</dbReference>
<evidence type="ECO:0000313" key="13">
    <source>
        <dbReference type="Proteomes" id="UP000199181"/>
    </source>
</evidence>
<protein>
    <recommendedName>
        <fullName evidence="4">Molybdopterin synthase catalytic subunit</fullName>
        <ecNumber evidence="3">2.8.1.12</ecNumber>
    </recommendedName>
    <alternativeName>
        <fullName evidence="9">MPT synthase subunit 2</fullName>
    </alternativeName>
    <alternativeName>
        <fullName evidence="7">Molybdenum cofactor biosynthesis protein E</fullName>
    </alternativeName>
    <alternativeName>
        <fullName evidence="8">Molybdopterin-converting factor large subunit</fullName>
    </alternativeName>
    <alternativeName>
        <fullName evidence="10">Molybdopterin-converting factor subunit 2</fullName>
    </alternativeName>
</protein>
<evidence type="ECO:0000256" key="3">
    <source>
        <dbReference type="ARBA" id="ARBA00011950"/>
    </source>
</evidence>
<comment type="pathway">
    <text evidence="1">Cofactor biosynthesis; molybdopterin biosynthesis.</text>
</comment>
<reference evidence="13" key="1">
    <citation type="submission" date="2016-10" db="EMBL/GenBank/DDBJ databases">
        <authorList>
            <person name="Varghese N."/>
            <person name="Submissions S."/>
        </authorList>
    </citation>
    <scope>NUCLEOTIDE SEQUENCE [LARGE SCALE GENOMIC DNA]</scope>
    <source>
        <strain evidence="13">DSM 16858</strain>
    </source>
</reference>
<dbReference type="SUPFAM" id="SSF54285">
    <property type="entry name" value="MoaD/ThiS"/>
    <property type="match status" value="1"/>
</dbReference>
<evidence type="ECO:0000256" key="8">
    <source>
        <dbReference type="ARBA" id="ARBA00030407"/>
    </source>
</evidence>
<evidence type="ECO:0000256" key="2">
    <source>
        <dbReference type="ARBA" id="ARBA00005426"/>
    </source>
</evidence>
<evidence type="ECO:0000256" key="1">
    <source>
        <dbReference type="ARBA" id="ARBA00005046"/>
    </source>
</evidence>
<comment type="subunit">
    <text evidence="6">Heterotetramer of 2 MoaD subunits and 2 MoaE subunits. Also stable as homodimer. The enzyme changes between these two forms during catalysis.</text>
</comment>
<dbReference type="PANTHER" id="PTHR23404">
    <property type="entry name" value="MOLYBDOPTERIN SYNTHASE RELATED"/>
    <property type="match status" value="1"/>
</dbReference>
<evidence type="ECO:0000256" key="6">
    <source>
        <dbReference type="ARBA" id="ARBA00026066"/>
    </source>
</evidence>
<dbReference type="CDD" id="cd00756">
    <property type="entry name" value="MoaE"/>
    <property type="match status" value="1"/>
</dbReference>
<proteinExistence type="inferred from homology"/>
<comment type="similarity">
    <text evidence="2">Belongs to the MoaE family.</text>
</comment>
<accession>A0A1I0FAG0</accession>
<dbReference type="UniPathway" id="UPA00344"/>
<dbReference type="Pfam" id="PF02391">
    <property type="entry name" value="MoaE"/>
    <property type="match status" value="1"/>
</dbReference>
<evidence type="ECO:0000313" key="12">
    <source>
        <dbReference type="EMBL" id="SET54492.1"/>
    </source>
</evidence>
<dbReference type="Gene3D" id="3.10.20.30">
    <property type="match status" value="1"/>
</dbReference>
<dbReference type="InterPro" id="IPR003749">
    <property type="entry name" value="ThiS/MoaD-like"/>
</dbReference>
<evidence type="ECO:0000256" key="10">
    <source>
        <dbReference type="ARBA" id="ARBA00032474"/>
    </source>
</evidence>
<gene>
    <name evidence="12" type="ORF">SAMN05443639_103310</name>
</gene>
<dbReference type="Pfam" id="PF02597">
    <property type="entry name" value="ThiS"/>
    <property type="match status" value="1"/>
</dbReference>
<dbReference type="InterPro" id="IPR003448">
    <property type="entry name" value="Mopterin_biosynth_MoaE"/>
</dbReference>
<dbReference type="InterPro" id="IPR036563">
    <property type="entry name" value="MoaE_sf"/>
</dbReference>
<dbReference type="EMBL" id="FOIJ01000003">
    <property type="protein sequence ID" value="SET54492.1"/>
    <property type="molecule type" value="Genomic_DNA"/>
</dbReference>
<sequence length="220" mass="23544">MGTVTVLYFAVARERAGLAREELDVADGARVKDVLGLLVARHPALLPLLPHLRVAVDQEFVPVEAPVPPGAELALIPPVAGGSGLFAVVDRPLRLEEVVAAVSGEAYGGLVTFSGSVRNQTRGRRVLRLEYEAYPPMAEKQLAVIGAEAAERFGGTRLAIVHRVGTLAPGELAVVIAAAAPHRKEAFLACEHAIERLKQDVPIWKKEFFEDGEVWVGLGP</sequence>
<evidence type="ECO:0000256" key="7">
    <source>
        <dbReference type="ARBA" id="ARBA00029745"/>
    </source>
</evidence>
<dbReference type="InterPro" id="IPR012675">
    <property type="entry name" value="Beta-grasp_dom_sf"/>
</dbReference>
<evidence type="ECO:0000256" key="5">
    <source>
        <dbReference type="ARBA" id="ARBA00023150"/>
    </source>
</evidence>
<keyword evidence="13" id="KW-1185">Reference proteome</keyword>
<dbReference type="EC" id="2.8.1.12" evidence="3"/>
<evidence type="ECO:0000256" key="4">
    <source>
        <dbReference type="ARBA" id="ARBA00013858"/>
    </source>
</evidence>
<dbReference type="CDD" id="cd00754">
    <property type="entry name" value="Ubl_MoaD"/>
    <property type="match status" value="1"/>
</dbReference>
<dbReference type="GO" id="GO:0006777">
    <property type="term" value="P:Mo-molybdopterin cofactor biosynthetic process"/>
    <property type="evidence" value="ECO:0007669"/>
    <property type="project" value="UniProtKB-KW"/>
</dbReference>
<dbReference type="Proteomes" id="UP000199181">
    <property type="component" value="Unassembled WGS sequence"/>
</dbReference>
<organism evidence="12 13">
    <name type="scientific">Stigmatella erecta</name>
    <dbReference type="NCBI Taxonomy" id="83460"/>
    <lineage>
        <taxon>Bacteria</taxon>
        <taxon>Pseudomonadati</taxon>
        <taxon>Myxococcota</taxon>
        <taxon>Myxococcia</taxon>
        <taxon>Myxococcales</taxon>
        <taxon>Cystobacterineae</taxon>
        <taxon>Archangiaceae</taxon>
        <taxon>Stigmatella</taxon>
    </lineage>
</organism>
<dbReference type="GO" id="GO:0030366">
    <property type="term" value="F:molybdopterin synthase activity"/>
    <property type="evidence" value="ECO:0007669"/>
    <property type="project" value="UniProtKB-EC"/>
</dbReference>
<keyword evidence="5" id="KW-0501">Molybdenum cofactor biosynthesis</keyword>
<dbReference type="RefSeq" id="WP_093517860.1">
    <property type="nucleotide sequence ID" value="NZ_FOIJ01000003.1"/>
</dbReference>
<dbReference type="SUPFAM" id="SSF54690">
    <property type="entry name" value="Molybdopterin synthase subunit MoaE"/>
    <property type="match status" value="1"/>
</dbReference>